<reference evidence="2" key="2">
    <citation type="submission" date="2013-12" db="EMBL/GenBank/DDBJ databases">
        <authorList>
            <person name="Yu Y."/>
            <person name="Lee S."/>
            <person name="de Baynast K."/>
            <person name="Wissotski M."/>
            <person name="Liu L."/>
            <person name="Talag J."/>
            <person name="Goicoechea J."/>
            <person name="Angelova A."/>
            <person name="Jetty R."/>
            <person name="Kudrna D."/>
            <person name="Golser W."/>
            <person name="Rivera L."/>
            <person name="Zhang J."/>
            <person name="Wing R."/>
        </authorList>
    </citation>
    <scope>NUCLEOTIDE SEQUENCE</scope>
</reference>
<organism evidence="1 2">
    <name type="scientific">Leersia perrieri</name>
    <dbReference type="NCBI Taxonomy" id="77586"/>
    <lineage>
        <taxon>Eukaryota</taxon>
        <taxon>Viridiplantae</taxon>
        <taxon>Streptophyta</taxon>
        <taxon>Embryophyta</taxon>
        <taxon>Tracheophyta</taxon>
        <taxon>Spermatophyta</taxon>
        <taxon>Magnoliopsida</taxon>
        <taxon>Liliopsida</taxon>
        <taxon>Poales</taxon>
        <taxon>Poaceae</taxon>
        <taxon>BOP clade</taxon>
        <taxon>Oryzoideae</taxon>
        <taxon>Oryzeae</taxon>
        <taxon>Oryzinae</taxon>
        <taxon>Leersia</taxon>
    </lineage>
</organism>
<name>A0A0D9XXG9_9ORYZ</name>
<sequence length="78" mass="8762">MGSEERTLPSTSRPCQSTSQFYYVRIHDEAAGLVHLTHLPHFRIDDVALPYGTVLHVNLAMGHLEGCHREGSHSHDEL</sequence>
<reference evidence="1 2" key="1">
    <citation type="submission" date="2012-08" db="EMBL/GenBank/DDBJ databases">
        <title>Oryza genome evolution.</title>
        <authorList>
            <person name="Wing R.A."/>
        </authorList>
    </citation>
    <scope>NUCLEOTIDE SEQUENCE</scope>
</reference>
<protein>
    <submittedName>
        <fullName evidence="1">Uncharacterized protein</fullName>
    </submittedName>
</protein>
<accession>A0A0D9XXG9</accession>
<dbReference type="AlphaFoldDB" id="A0A0D9XXG9"/>
<dbReference type="HOGENOM" id="CLU_2625527_0_0_1"/>
<proteinExistence type="predicted"/>
<dbReference type="Proteomes" id="UP000032180">
    <property type="component" value="Chromosome 12"/>
</dbReference>
<reference evidence="1" key="3">
    <citation type="submission" date="2015-04" db="UniProtKB">
        <authorList>
            <consortium name="EnsemblPlants"/>
        </authorList>
    </citation>
    <scope>IDENTIFICATION</scope>
</reference>
<evidence type="ECO:0000313" key="2">
    <source>
        <dbReference type="Proteomes" id="UP000032180"/>
    </source>
</evidence>
<evidence type="ECO:0000313" key="1">
    <source>
        <dbReference type="EnsemblPlants" id="LPERR12G04400.1"/>
    </source>
</evidence>
<dbReference type="EnsemblPlants" id="LPERR12G04400.1">
    <property type="protein sequence ID" value="LPERR12G04400.1"/>
    <property type="gene ID" value="LPERR12G04400"/>
</dbReference>
<dbReference type="STRING" id="77586.A0A0D9XXG9"/>
<dbReference type="Gramene" id="LPERR12G04400.1">
    <property type="protein sequence ID" value="LPERR12G04400.1"/>
    <property type="gene ID" value="LPERR12G04400"/>
</dbReference>
<keyword evidence="2" id="KW-1185">Reference proteome</keyword>